<geneLocation type="mitochondrion" evidence="16 18"/>
<evidence type="ECO:0000313" key="17">
    <source>
        <dbReference type="Proteomes" id="UP000694865"/>
    </source>
</evidence>
<dbReference type="OrthoDB" id="9837654at2759"/>
<dbReference type="AlphaFoldDB" id="Q3L8T0"/>
<dbReference type="EMBL" id="AY336131">
    <property type="protein sequence ID" value="AAQ92988.1"/>
    <property type="molecule type" value="Genomic_DNA"/>
</dbReference>
<dbReference type="RefSeq" id="YP_337792.1">
    <property type="nucleotide sequence ID" value="NC_007438.1"/>
</dbReference>
<comment type="catalytic activity">
    <reaction evidence="14 15">
        <text>a ubiquinone + NADH + 5 H(+)(in) = a ubiquinol + NAD(+) + 4 H(+)(out)</text>
        <dbReference type="Rhea" id="RHEA:29091"/>
        <dbReference type="Rhea" id="RHEA-COMP:9565"/>
        <dbReference type="Rhea" id="RHEA-COMP:9566"/>
        <dbReference type="ChEBI" id="CHEBI:15378"/>
        <dbReference type="ChEBI" id="CHEBI:16389"/>
        <dbReference type="ChEBI" id="CHEBI:17976"/>
        <dbReference type="ChEBI" id="CHEBI:57540"/>
        <dbReference type="ChEBI" id="CHEBI:57945"/>
        <dbReference type="EC" id="7.1.1.2"/>
    </reaction>
</comment>
<keyword evidence="9 15" id="KW-0249">Electron transport</keyword>
<evidence type="ECO:0000313" key="16">
    <source>
        <dbReference type="EMBL" id="AAQ92988.1"/>
    </source>
</evidence>
<comment type="subcellular location">
    <subcellularLocation>
        <location evidence="1 15">Mitochondrion membrane</location>
        <topology evidence="1 15">Multi-pass membrane protein</topology>
    </subcellularLocation>
</comment>
<dbReference type="GeneID" id="3703611"/>
<dbReference type="Gene3D" id="1.20.120.1200">
    <property type="entry name" value="NADH-ubiquinone/plastoquinone oxidoreductase chain 6, subunit NuoJ"/>
    <property type="match status" value="1"/>
</dbReference>
<dbReference type="GO" id="GO:0031966">
    <property type="term" value="C:mitochondrial membrane"/>
    <property type="evidence" value="ECO:0007669"/>
    <property type="project" value="UniProtKB-SubCell"/>
</dbReference>
<keyword evidence="10 15" id="KW-1133">Transmembrane helix</keyword>
<evidence type="ECO:0000256" key="15">
    <source>
        <dbReference type="RuleBase" id="RU004430"/>
    </source>
</evidence>
<keyword evidence="5 15" id="KW-0813">Transport</keyword>
<dbReference type="InterPro" id="IPR001457">
    <property type="entry name" value="NADH_UbQ/plastoQ_OxRdtase_su6"/>
</dbReference>
<keyword evidence="11 15" id="KW-0520">NAD</keyword>
<sequence length="159" mass="16274">MSFVLCSLVFGGGVIVFMSRSPYFSALGLVLATCGLSGVLMLGGAVFVGLILFLMYLGGMLVVFAYSAALAADIYPEVGAGKGLVITLVGAAVLAMVVEVSWGVVEVKGLGVQEDLLGISGLYLDSWAGLLLGAFGLFVCLFVVLCLVRGVGRGALRAV</sequence>
<evidence type="ECO:0000256" key="1">
    <source>
        <dbReference type="ARBA" id="ARBA00004225"/>
    </source>
</evidence>
<keyword evidence="15" id="KW-0830">Ubiquinone</keyword>
<feature type="transmembrane region" description="Helical" evidence="15">
    <location>
        <begin position="127"/>
        <end position="148"/>
    </location>
</feature>
<dbReference type="InterPro" id="IPR042106">
    <property type="entry name" value="Nuo/plastoQ_OxRdtase_6_NuoJ"/>
</dbReference>
<reference evidence="18" key="3">
    <citation type="submission" date="2025-05" db="UniProtKB">
        <authorList>
            <consortium name="RefSeq"/>
        </authorList>
    </citation>
    <scope>IDENTIFICATION</scope>
</reference>
<dbReference type="GO" id="GO:0008137">
    <property type="term" value="F:NADH dehydrogenase (ubiquinone) activity"/>
    <property type="evidence" value="ECO:0007669"/>
    <property type="project" value="UniProtKB-UniRule"/>
</dbReference>
<evidence type="ECO:0000256" key="5">
    <source>
        <dbReference type="ARBA" id="ARBA00022448"/>
    </source>
</evidence>
<dbReference type="KEGG" id="sko:3703611"/>
<keyword evidence="8 15" id="KW-1278">Translocase</keyword>
<dbReference type="Pfam" id="PF00499">
    <property type="entry name" value="Oxidored_q3"/>
    <property type="match status" value="1"/>
</dbReference>
<keyword evidence="12 15" id="KW-0496">Mitochondrion</keyword>
<evidence type="ECO:0000256" key="7">
    <source>
        <dbReference type="ARBA" id="ARBA00022692"/>
    </source>
</evidence>
<evidence type="ECO:0000256" key="9">
    <source>
        <dbReference type="ARBA" id="ARBA00022982"/>
    </source>
</evidence>
<protein>
    <recommendedName>
        <fullName evidence="4 15">NADH-ubiquinone oxidoreductase chain 6</fullName>
        <ecNumber evidence="3 15">7.1.1.2</ecNumber>
    </recommendedName>
</protein>
<proteinExistence type="inferred from homology"/>
<keyword evidence="17" id="KW-1185">Reference proteome</keyword>
<evidence type="ECO:0000256" key="10">
    <source>
        <dbReference type="ARBA" id="ARBA00022989"/>
    </source>
</evidence>
<comment type="similarity">
    <text evidence="2 15">Belongs to the complex I subunit 6 family.</text>
</comment>
<evidence type="ECO:0000256" key="11">
    <source>
        <dbReference type="ARBA" id="ARBA00023027"/>
    </source>
</evidence>
<dbReference type="InterPro" id="IPR050269">
    <property type="entry name" value="ComplexI_Subunit6"/>
</dbReference>
<evidence type="ECO:0000256" key="12">
    <source>
        <dbReference type="ARBA" id="ARBA00023128"/>
    </source>
</evidence>
<accession>Q3L8T0</accession>
<dbReference type="PANTHER" id="PTHR11435:SF1">
    <property type="entry name" value="NADH-UBIQUINONE OXIDOREDUCTASE CHAIN 6"/>
    <property type="match status" value="1"/>
</dbReference>
<evidence type="ECO:0000256" key="2">
    <source>
        <dbReference type="ARBA" id="ARBA00005698"/>
    </source>
</evidence>
<gene>
    <name evidence="16 18" type="primary">ND6</name>
</gene>
<keyword evidence="7 15" id="KW-0812">Transmembrane</keyword>
<name>Q3L8T0_SACKO</name>
<feature type="transmembrane region" description="Helical" evidence="15">
    <location>
        <begin position="42"/>
        <end position="72"/>
    </location>
</feature>
<evidence type="ECO:0000256" key="8">
    <source>
        <dbReference type="ARBA" id="ARBA00022967"/>
    </source>
</evidence>
<organism evidence="16">
    <name type="scientific">Saccoglossus kowalevskii</name>
    <name type="common">Acorn worm</name>
    <dbReference type="NCBI Taxonomy" id="10224"/>
    <lineage>
        <taxon>Eukaryota</taxon>
        <taxon>Metazoa</taxon>
        <taxon>Hemichordata</taxon>
        <taxon>Enteropneusta</taxon>
        <taxon>Harrimaniidae</taxon>
        <taxon>Saccoglossus</taxon>
    </lineage>
</organism>
<dbReference type="PANTHER" id="PTHR11435">
    <property type="entry name" value="NADH UBIQUINONE OXIDOREDUCTASE SUBUNIT ND6"/>
    <property type="match status" value="1"/>
</dbReference>
<evidence type="ECO:0000256" key="14">
    <source>
        <dbReference type="ARBA" id="ARBA00049551"/>
    </source>
</evidence>
<dbReference type="Proteomes" id="UP000694865">
    <property type="component" value="Mitochondrion MT"/>
</dbReference>
<comment type="function">
    <text evidence="15">Core subunit of the mitochondrial membrane respiratory chain NADH dehydrogenase (Complex I) which catalyzes electron transfer from NADH through the respiratory chain, using ubiquinone as an electron acceptor. Essential for the catalytic activity and assembly of complex I.</text>
</comment>
<evidence type="ECO:0000256" key="3">
    <source>
        <dbReference type="ARBA" id="ARBA00012944"/>
    </source>
</evidence>
<evidence type="ECO:0000256" key="13">
    <source>
        <dbReference type="ARBA" id="ARBA00023136"/>
    </source>
</evidence>
<evidence type="ECO:0000256" key="4">
    <source>
        <dbReference type="ARBA" id="ARBA00021095"/>
    </source>
</evidence>
<dbReference type="EC" id="7.1.1.2" evidence="3 15"/>
<keyword evidence="6 15" id="KW-0679">Respiratory chain</keyword>
<feature type="transmembrane region" description="Helical" evidence="15">
    <location>
        <begin position="84"/>
        <end position="105"/>
    </location>
</feature>
<evidence type="ECO:0000313" key="18">
    <source>
        <dbReference type="RefSeq" id="YP_337792.1"/>
    </source>
</evidence>
<reference evidence="18" key="2">
    <citation type="submission" date="2005-10" db="EMBL/GenBank/DDBJ databases">
        <authorList>
            <consortium name="NCBI Genome Project"/>
        </authorList>
    </citation>
    <scope>NUCLEOTIDE SEQUENCE</scope>
</reference>
<keyword evidence="13 15" id="KW-0472">Membrane</keyword>
<reference evidence="16 17" key="1">
    <citation type="submission" date="2003-07" db="EMBL/GenBank/DDBJ databases">
        <title>Saccoglossus kowalevskii mtDNA genome: codon capture in Hemichordates revisited.</title>
        <authorList>
            <person name="Smith M.J."/>
            <person name="Beckenbach K.A."/>
            <person name="Scouras A."/>
        </authorList>
    </citation>
    <scope>NUCLEOTIDE SEQUENCE</scope>
</reference>
<evidence type="ECO:0000256" key="6">
    <source>
        <dbReference type="ARBA" id="ARBA00022660"/>
    </source>
</evidence>
<dbReference type="CTD" id="4541"/>